<dbReference type="SUPFAM" id="SSF52540">
    <property type="entry name" value="P-loop containing nucleoside triphosphate hydrolases"/>
    <property type="match status" value="1"/>
</dbReference>
<name>A0ABY4W617_9PROT</name>
<evidence type="ECO:0000313" key="3">
    <source>
        <dbReference type="Proteomes" id="UP001056291"/>
    </source>
</evidence>
<reference evidence="2" key="1">
    <citation type="submission" date="2022-06" db="EMBL/GenBank/DDBJ databases">
        <title>Sneathiella actinostolidae sp. nov., isolated from a sea anemonein the Western Pacific Ocean.</title>
        <authorList>
            <person name="Wei M.J."/>
        </authorList>
    </citation>
    <scope>NUCLEOTIDE SEQUENCE</scope>
    <source>
        <strain evidence="2">PHK-P5</strain>
    </source>
</reference>
<dbReference type="RefSeq" id="WP_251936086.1">
    <property type="nucleotide sequence ID" value="NZ_CP098747.1"/>
</dbReference>
<gene>
    <name evidence="2" type="primary">mobB</name>
    <name evidence="2" type="ORF">NBZ79_05215</name>
</gene>
<proteinExistence type="predicted"/>
<evidence type="ECO:0000259" key="1">
    <source>
        <dbReference type="Pfam" id="PF03205"/>
    </source>
</evidence>
<dbReference type="PANTHER" id="PTHR40072:SF1">
    <property type="entry name" value="MOLYBDOPTERIN-GUANINE DINUCLEOTIDE BIOSYNTHESIS ADAPTER PROTEIN"/>
    <property type="match status" value="1"/>
</dbReference>
<feature type="domain" description="Molybdopterin-guanine dinucleotide biosynthesis protein B (MobB)" evidence="1">
    <location>
        <begin position="3"/>
        <end position="134"/>
    </location>
</feature>
<dbReference type="Gene3D" id="3.40.50.300">
    <property type="entry name" value="P-loop containing nucleotide triphosphate hydrolases"/>
    <property type="match status" value="1"/>
</dbReference>
<accession>A0ABY4W617</accession>
<dbReference type="InterPro" id="IPR027417">
    <property type="entry name" value="P-loop_NTPase"/>
</dbReference>
<dbReference type="EMBL" id="CP098747">
    <property type="protein sequence ID" value="USG62379.1"/>
    <property type="molecule type" value="Genomic_DNA"/>
</dbReference>
<dbReference type="PANTHER" id="PTHR40072">
    <property type="entry name" value="MOLYBDOPTERIN-GUANINE DINUCLEOTIDE BIOSYNTHESIS ADAPTER PROTEIN-RELATED"/>
    <property type="match status" value="1"/>
</dbReference>
<dbReference type="InterPro" id="IPR004435">
    <property type="entry name" value="MobB_dom"/>
</dbReference>
<keyword evidence="3" id="KW-1185">Reference proteome</keyword>
<sequence>MNILGISGWSGNGKTTLLTRLIPALIQRGHTVSTIKHAHHKFDIDRPGKDSFRHREAGAHEVLISSANRWALMHENLDEGEAHLEQLIEKMVPVDLLLIEGFKTEDFPKIEVWREESGTTPRMGLDGTIIAIACPNGELEASIPVLNLNDENEIADFIVSHFQMEVALDAPAS</sequence>
<dbReference type="NCBIfam" id="TIGR00176">
    <property type="entry name" value="mobB"/>
    <property type="match status" value="1"/>
</dbReference>
<organism evidence="2 3">
    <name type="scientific">Sneathiella marina</name>
    <dbReference type="NCBI Taxonomy" id="2950108"/>
    <lineage>
        <taxon>Bacteria</taxon>
        <taxon>Pseudomonadati</taxon>
        <taxon>Pseudomonadota</taxon>
        <taxon>Alphaproteobacteria</taxon>
        <taxon>Sneathiellales</taxon>
        <taxon>Sneathiellaceae</taxon>
        <taxon>Sneathiella</taxon>
    </lineage>
</organism>
<protein>
    <submittedName>
        <fullName evidence="2">Molybdopterin-guanine dinucleotide biosynthesis protein B</fullName>
    </submittedName>
</protein>
<dbReference type="Proteomes" id="UP001056291">
    <property type="component" value="Chromosome"/>
</dbReference>
<dbReference type="Pfam" id="PF03205">
    <property type="entry name" value="MobB"/>
    <property type="match status" value="1"/>
</dbReference>
<evidence type="ECO:0000313" key="2">
    <source>
        <dbReference type="EMBL" id="USG62379.1"/>
    </source>
</evidence>
<dbReference type="CDD" id="cd03116">
    <property type="entry name" value="MobB"/>
    <property type="match status" value="1"/>
</dbReference>
<dbReference type="InterPro" id="IPR052539">
    <property type="entry name" value="MGD_biosynthesis_adapter"/>
</dbReference>